<dbReference type="OrthoDB" id="1404010at2"/>
<evidence type="ECO:0000256" key="2">
    <source>
        <dbReference type="ARBA" id="ARBA00022692"/>
    </source>
</evidence>
<organism evidence="6 7">
    <name type="scientific">Dyadobacter psychrotolerans</name>
    <dbReference type="NCBI Taxonomy" id="2541721"/>
    <lineage>
        <taxon>Bacteria</taxon>
        <taxon>Pseudomonadati</taxon>
        <taxon>Bacteroidota</taxon>
        <taxon>Cytophagia</taxon>
        <taxon>Cytophagales</taxon>
        <taxon>Spirosomataceae</taxon>
        <taxon>Dyadobacter</taxon>
    </lineage>
</organism>
<keyword evidence="7" id="KW-1185">Reference proteome</keyword>
<feature type="transmembrane region" description="Helical" evidence="5">
    <location>
        <begin position="172"/>
        <end position="193"/>
    </location>
</feature>
<evidence type="ECO:0000256" key="5">
    <source>
        <dbReference type="SAM" id="Phobius"/>
    </source>
</evidence>
<dbReference type="PANTHER" id="PTHR23501:SF5">
    <property type="entry name" value="TRANSPORT PROTEIN"/>
    <property type="match status" value="1"/>
</dbReference>
<dbReference type="EMBL" id="SMFL01000021">
    <property type="protein sequence ID" value="TDE09229.1"/>
    <property type="molecule type" value="Genomic_DNA"/>
</dbReference>
<feature type="transmembrane region" description="Helical" evidence="5">
    <location>
        <begin position="275"/>
        <end position="298"/>
    </location>
</feature>
<evidence type="ECO:0000256" key="4">
    <source>
        <dbReference type="ARBA" id="ARBA00023136"/>
    </source>
</evidence>
<gene>
    <name evidence="6" type="ORF">E0F88_31275</name>
</gene>
<keyword evidence="3 5" id="KW-1133">Transmembrane helix</keyword>
<sequence>MYNRGLFHDWVPKPVQLLLILIFAVVIFPANGIYSGNISDMVGSLGSLSEDIQMANNATTIGMMVVFPLLLRTKQYFRTKELVIGSLMMVSLLSIIAGNTDNAYILVFCSFLIGFFKMFGMIEVMLPIMFILSPGGDRGRFYALFYPFSIILGQLSGFFTTRLAYETNWQNAYVYMAMLLSGTALLAIIFMHNLRGSKKVPLYQFDWLGMVLLSICLLSVNYVLVYAKQQDWFSSLNIQAALAIFLTTLVGFIYLQSKLKRPYISLDVFYKKNVYNSLLMIFLMGMFMASSSIQSAFTTNVLHYDSPTNASLNLMMVPGIILGGLVSFIWFKKKWWLKSLALLGFGAYQSYAIYMYFLISPVIEIESLILPTILRGFAMCLLFVTIGFYNADKLQMAQMLSASAIMVAVRTFLGPAFFGAALSWAQYKLQLQHMTNLAGQMDSINPVGPEIYGSIQMQAVLLASKELFGYIIMAGWAVLLYVSFHRFRPIHRRRMILFLKRWRYRESIEDYRVGGEVSAGAL</sequence>
<feature type="transmembrane region" description="Helical" evidence="5">
    <location>
        <begin position="141"/>
        <end position="160"/>
    </location>
</feature>
<dbReference type="GO" id="GO:0022857">
    <property type="term" value="F:transmembrane transporter activity"/>
    <property type="evidence" value="ECO:0007669"/>
    <property type="project" value="TreeGrafter"/>
</dbReference>
<feature type="transmembrane region" description="Helical" evidence="5">
    <location>
        <begin position="82"/>
        <end position="98"/>
    </location>
</feature>
<feature type="transmembrane region" description="Helical" evidence="5">
    <location>
        <begin position="467"/>
        <end position="484"/>
    </location>
</feature>
<feature type="transmembrane region" description="Helical" evidence="5">
    <location>
        <begin position="369"/>
        <end position="391"/>
    </location>
</feature>
<evidence type="ECO:0000256" key="3">
    <source>
        <dbReference type="ARBA" id="ARBA00022989"/>
    </source>
</evidence>
<accession>A0A4R5D6X4</accession>
<keyword evidence="4 5" id="KW-0472">Membrane</keyword>
<evidence type="ECO:0000313" key="6">
    <source>
        <dbReference type="EMBL" id="TDE09229.1"/>
    </source>
</evidence>
<feature type="transmembrane region" description="Helical" evidence="5">
    <location>
        <begin position="236"/>
        <end position="255"/>
    </location>
</feature>
<feature type="transmembrane region" description="Helical" evidence="5">
    <location>
        <begin position="310"/>
        <end position="331"/>
    </location>
</feature>
<dbReference type="InterPro" id="IPR036259">
    <property type="entry name" value="MFS_trans_sf"/>
</dbReference>
<feature type="transmembrane region" description="Helical" evidence="5">
    <location>
        <begin position="205"/>
        <end position="224"/>
    </location>
</feature>
<dbReference type="AlphaFoldDB" id="A0A4R5D6X4"/>
<name>A0A4R5D6X4_9BACT</name>
<dbReference type="PANTHER" id="PTHR23501">
    <property type="entry name" value="MAJOR FACILITATOR SUPERFAMILY"/>
    <property type="match status" value="1"/>
</dbReference>
<proteinExistence type="predicted"/>
<evidence type="ECO:0000313" key="7">
    <source>
        <dbReference type="Proteomes" id="UP000294850"/>
    </source>
</evidence>
<evidence type="ECO:0000256" key="1">
    <source>
        <dbReference type="ARBA" id="ARBA00004141"/>
    </source>
</evidence>
<comment type="subcellular location">
    <subcellularLocation>
        <location evidence="1">Membrane</location>
        <topology evidence="1">Multi-pass membrane protein</topology>
    </subcellularLocation>
</comment>
<dbReference type="RefSeq" id="WP_131962338.1">
    <property type="nucleotide sequence ID" value="NZ_SMFL01000021.1"/>
</dbReference>
<dbReference type="Proteomes" id="UP000294850">
    <property type="component" value="Unassembled WGS sequence"/>
</dbReference>
<comment type="caution">
    <text evidence="6">The sequence shown here is derived from an EMBL/GenBank/DDBJ whole genome shotgun (WGS) entry which is preliminary data.</text>
</comment>
<dbReference type="GO" id="GO:0005886">
    <property type="term" value="C:plasma membrane"/>
    <property type="evidence" value="ECO:0007669"/>
    <property type="project" value="TreeGrafter"/>
</dbReference>
<reference evidence="6 7" key="1">
    <citation type="submission" date="2019-03" db="EMBL/GenBank/DDBJ databases">
        <title>Dyadobacter AR-3-6 sp. nov., isolated from arctic soil.</title>
        <authorList>
            <person name="Chaudhary D.K."/>
        </authorList>
    </citation>
    <scope>NUCLEOTIDE SEQUENCE [LARGE SCALE GENOMIC DNA]</scope>
    <source>
        <strain evidence="6 7">AR-3-6</strain>
    </source>
</reference>
<feature type="transmembrane region" description="Helical" evidence="5">
    <location>
        <begin position="403"/>
        <end position="425"/>
    </location>
</feature>
<keyword evidence="2 5" id="KW-0812">Transmembrane</keyword>
<feature type="transmembrane region" description="Helical" evidence="5">
    <location>
        <begin position="104"/>
        <end position="129"/>
    </location>
</feature>
<dbReference type="SUPFAM" id="SSF103473">
    <property type="entry name" value="MFS general substrate transporter"/>
    <property type="match status" value="1"/>
</dbReference>
<feature type="transmembrane region" description="Helical" evidence="5">
    <location>
        <begin position="340"/>
        <end position="363"/>
    </location>
</feature>
<feature type="transmembrane region" description="Helical" evidence="5">
    <location>
        <begin position="15"/>
        <end position="34"/>
    </location>
</feature>
<protein>
    <submittedName>
        <fullName evidence="6">MFS transporter</fullName>
    </submittedName>
</protein>
<dbReference type="Gene3D" id="1.20.1250.20">
    <property type="entry name" value="MFS general substrate transporter like domains"/>
    <property type="match status" value="1"/>
</dbReference>